<dbReference type="Proteomes" id="UP000215914">
    <property type="component" value="Unassembled WGS sequence"/>
</dbReference>
<protein>
    <submittedName>
        <fullName evidence="1">Uncharacterized protein</fullName>
    </submittedName>
</protein>
<dbReference type="EMBL" id="MNCJ02000328">
    <property type="protein sequence ID" value="KAF5775379.1"/>
    <property type="molecule type" value="Genomic_DNA"/>
</dbReference>
<reference evidence="1" key="2">
    <citation type="submission" date="2020-06" db="EMBL/GenBank/DDBJ databases">
        <title>Helianthus annuus Genome sequencing and assembly Release 2.</title>
        <authorList>
            <person name="Gouzy J."/>
            <person name="Langlade N."/>
            <person name="Munos S."/>
        </authorList>
    </citation>
    <scope>NUCLEOTIDE SEQUENCE</scope>
    <source>
        <tissue evidence="1">Leaves</tissue>
    </source>
</reference>
<organism evidence="1 2">
    <name type="scientific">Helianthus annuus</name>
    <name type="common">Common sunflower</name>
    <dbReference type="NCBI Taxonomy" id="4232"/>
    <lineage>
        <taxon>Eukaryota</taxon>
        <taxon>Viridiplantae</taxon>
        <taxon>Streptophyta</taxon>
        <taxon>Embryophyta</taxon>
        <taxon>Tracheophyta</taxon>
        <taxon>Spermatophyta</taxon>
        <taxon>Magnoliopsida</taxon>
        <taxon>eudicotyledons</taxon>
        <taxon>Gunneridae</taxon>
        <taxon>Pentapetalae</taxon>
        <taxon>asterids</taxon>
        <taxon>campanulids</taxon>
        <taxon>Asterales</taxon>
        <taxon>Asteraceae</taxon>
        <taxon>Asteroideae</taxon>
        <taxon>Heliantheae alliance</taxon>
        <taxon>Heliantheae</taxon>
        <taxon>Helianthus</taxon>
    </lineage>
</organism>
<comment type="caution">
    <text evidence="1">The sequence shown here is derived from an EMBL/GenBank/DDBJ whole genome shotgun (WGS) entry which is preliminary data.</text>
</comment>
<evidence type="ECO:0000313" key="1">
    <source>
        <dbReference type="EMBL" id="KAF5775379.1"/>
    </source>
</evidence>
<proteinExistence type="predicted"/>
<reference evidence="1" key="1">
    <citation type="journal article" date="2017" name="Nature">
        <title>The sunflower genome provides insights into oil metabolism, flowering and Asterid evolution.</title>
        <authorList>
            <person name="Badouin H."/>
            <person name="Gouzy J."/>
            <person name="Grassa C.J."/>
            <person name="Murat F."/>
            <person name="Staton S.E."/>
            <person name="Cottret L."/>
            <person name="Lelandais-Briere C."/>
            <person name="Owens G.L."/>
            <person name="Carrere S."/>
            <person name="Mayjonade B."/>
            <person name="Legrand L."/>
            <person name="Gill N."/>
            <person name="Kane N.C."/>
            <person name="Bowers J.E."/>
            <person name="Hubner S."/>
            <person name="Bellec A."/>
            <person name="Berard A."/>
            <person name="Berges H."/>
            <person name="Blanchet N."/>
            <person name="Boniface M.C."/>
            <person name="Brunel D."/>
            <person name="Catrice O."/>
            <person name="Chaidir N."/>
            <person name="Claudel C."/>
            <person name="Donnadieu C."/>
            <person name="Faraut T."/>
            <person name="Fievet G."/>
            <person name="Helmstetter N."/>
            <person name="King M."/>
            <person name="Knapp S.J."/>
            <person name="Lai Z."/>
            <person name="Le Paslier M.C."/>
            <person name="Lippi Y."/>
            <person name="Lorenzon L."/>
            <person name="Mandel J.R."/>
            <person name="Marage G."/>
            <person name="Marchand G."/>
            <person name="Marquand E."/>
            <person name="Bret-Mestries E."/>
            <person name="Morien E."/>
            <person name="Nambeesan S."/>
            <person name="Nguyen T."/>
            <person name="Pegot-Espagnet P."/>
            <person name="Pouilly N."/>
            <person name="Raftis F."/>
            <person name="Sallet E."/>
            <person name="Schiex T."/>
            <person name="Thomas J."/>
            <person name="Vandecasteele C."/>
            <person name="Vares D."/>
            <person name="Vear F."/>
            <person name="Vautrin S."/>
            <person name="Crespi M."/>
            <person name="Mangin B."/>
            <person name="Burke J.M."/>
            <person name="Salse J."/>
            <person name="Munos S."/>
            <person name="Vincourt P."/>
            <person name="Rieseberg L.H."/>
            <person name="Langlade N.B."/>
        </authorList>
    </citation>
    <scope>NUCLEOTIDE SEQUENCE</scope>
    <source>
        <tissue evidence="1">Leaves</tissue>
    </source>
</reference>
<keyword evidence="2" id="KW-1185">Reference proteome</keyword>
<sequence length="141" mass="15428">MPSGQLQYSIFLHSYTPNILRDVRRLLLQLSPSSSFSPILTKLSQYNTTSFLSVTRILLASASDFTTYLTSSHPSIFNSSTAPRYSITPPHTSSLSPEIYDIYNLVTADATSTRLLNTPLSHLTMLSSFNEGGASSVTSTN</sequence>
<dbReference type="AlphaFoldDB" id="A0A9K3ELW0"/>
<dbReference type="Gramene" id="mRNA:HanXRQr2_Chr13g0611411">
    <property type="protein sequence ID" value="CDS:HanXRQr2_Chr13g0611411.1"/>
    <property type="gene ID" value="HanXRQr2_Chr13g0611411"/>
</dbReference>
<accession>A0A9K3ELW0</accession>
<name>A0A9K3ELW0_HELAN</name>
<evidence type="ECO:0000313" key="2">
    <source>
        <dbReference type="Proteomes" id="UP000215914"/>
    </source>
</evidence>
<gene>
    <name evidence="1" type="ORF">HanXRQr2_Chr13g0611411</name>
</gene>